<reference evidence="7 8" key="1">
    <citation type="journal article" date="2019" name="Genome Biol. Evol.">
        <title>Insights into the evolution of the New World diploid cottons (Gossypium, subgenus Houzingenia) based on genome sequencing.</title>
        <authorList>
            <person name="Grover C.E."/>
            <person name="Arick M.A. 2nd"/>
            <person name="Thrash A."/>
            <person name="Conover J.L."/>
            <person name="Sanders W.S."/>
            <person name="Peterson D.G."/>
            <person name="Frelichowski J.E."/>
            <person name="Scheffler J.A."/>
            <person name="Scheffler B.E."/>
            <person name="Wendel J.F."/>
        </authorList>
    </citation>
    <scope>NUCLEOTIDE SEQUENCE [LARGE SCALE GENOMIC DNA]</scope>
    <source>
        <strain evidence="7">8</strain>
        <tissue evidence="7">Leaf</tissue>
    </source>
</reference>
<keyword evidence="3" id="KW-0964">Secreted</keyword>
<accession>A0A7J9DUB1</accession>
<dbReference type="InterPro" id="IPR033868">
    <property type="entry name" value="Xylanase_inhibitor_I-like"/>
</dbReference>
<dbReference type="InterPro" id="IPR033121">
    <property type="entry name" value="PEPTIDASE_A1"/>
</dbReference>
<dbReference type="InterPro" id="IPR021109">
    <property type="entry name" value="Peptidase_aspartic_dom_sf"/>
</dbReference>
<dbReference type="InterPro" id="IPR032799">
    <property type="entry name" value="TAXi_C"/>
</dbReference>
<evidence type="ECO:0000313" key="7">
    <source>
        <dbReference type="EMBL" id="MBA0764144.1"/>
    </source>
</evidence>
<dbReference type="FunFam" id="2.40.70.10:FF:000041">
    <property type="entry name" value="Basic 7S globulin"/>
    <property type="match status" value="1"/>
</dbReference>
<proteinExistence type="inferred from homology"/>
<dbReference type="InterPro" id="IPR001461">
    <property type="entry name" value="Aspartic_peptidase_A1"/>
</dbReference>
<keyword evidence="8" id="KW-1185">Reference proteome</keyword>
<comment type="subcellular location">
    <subcellularLocation>
        <location evidence="1">Secreted</location>
        <location evidence="1">Extracellular space</location>
    </subcellularLocation>
</comment>
<dbReference type="Pfam" id="PF14543">
    <property type="entry name" value="TAXi_N"/>
    <property type="match status" value="1"/>
</dbReference>
<evidence type="ECO:0000256" key="1">
    <source>
        <dbReference type="ARBA" id="ARBA00004239"/>
    </source>
</evidence>
<feature type="domain" description="Peptidase A1" evidence="6">
    <location>
        <begin position="177"/>
        <end position="537"/>
    </location>
</feature>
<evidence type="ECO:0000256" key="2">
    <source>
        <dbReference type="ARBA" id="ARBA00007447"/>
    </source>
</evidence>
<name>A0A7J9DUB1_9ROSI</name>
<dbReference type="PANTHER" id="PTHR47965:SF28">
    <property type="entry name" value="BASIC 7S GLOBULIN"/>
    <property type="match status" value="1"/>
</dbReference>
<dbReference type="SUPFAM" id="SSF50630">
    <property type="entry name" value="Acid proteases"/>
    <property type="match status" value="1"/>
</dbReference>
<organism evidence="7 8">
    <name type="scientific">Gossypium trilobum</name>
    <dbReference type="NCBI Taxonomy" id="34281"/>
    <lineage>
        <taxon>Eukaryota</taxon>
        <taxon>Viridiplantae</taxon>
        <taxon>Streptophyta</taxon>
        <taxon>Embryophyta</taxon>
        <taxon>Tracheophyta</taxon>
        <taxon>Spermatophyta</taxon>
        <taxon>Magnoliopsida</taxon>
        <taxon>eudicotyledons</taxon>
        <taxon>Gunneridae</taxon>
        <taxon>Pentapetalae</taxon>
        <taxon>rosids</taxon>
        <taxon>malvids</taxon>
        <taxon>Malvales</taxon>
        <taxon>Malvaceae</taxon>
        <taxon>Malvoideae</taxon>
        <taxon>Gossypium</taxon>
    </lineage>
</organism>
<dbReference type="Pfam" id="PF14541">
    <property type="entry name" value="TAXi_C"/>
    <property type="match status" value="1"/>
</dbReference>
<dbReference type="GO" id="GO:0006508">
    <property type="term" value="P:proteolysis"/>
    <property type="evidence" value="ECO:0007669"/>
    <property type="project" value="InterPro"/>
</dbReference>
<dbReference type="AlphaFoldDB" id="A0A7J9DUB1"/>
<dbReference type="Proteomes" id="UP000593568">
    <property type="component" value="Unassembled WGS sequence"/>
</dbReference>
<evidence type="ECO:0000313" key="8">
    <source>
        <dbReference type="Proteomes" id="UP000593568"/>
    </source>
</evidence>
<dbReference type="PROSITE" id="PS51767">
    <property type="entry name" value="PEPTIDASE_A1"/>
    <property type="match status" value="1"/>
</dbReference>
<dbReference type="CDD" id="cd05489">
    <property type="entry name" value="xylanase_inhibitor_I_like"/>
    <property type="match status" value="1"/>
</dbReference>
<keyword evidence="4" id="KW-0732">Signal</keyword>
<dbReference type="FunFam" id="2.40.70.10:FF:000045">
    <property type="entry name" value="Basic 7S globulin"/>
    <property type="match status" value="1"/>
</dbReference>
<gene>
    <name evidence="7" type="ORF">Gotri_013513</name>
</gene>
<evidence type="ECO:0000256" key="3">
    <source>
        <dbReference type="ARBA" id="ARBA00022525"/>
    </source>
</evidence>
<dbReference type="EMBL" id="JABEZW010000004">
    <property type="protein sequence ID" value="MBA0764144.1"/>
    <property type="molecule type" value="Genomic_DNA"/>
</dbReference>
<dbReference type="InterPro" id="IPR032861">
    <property type="entry name" value="TAXi_N"/>
</dbReference>
<evidence type="ECO:0000259" key="6">
    <source>
        <dbReference type="PROSITE" id="PS51767"/>
    </source>
</evidence>
<comment type="similarity">
    <text evidence="2">Belongs to the peptidase A1 family.</text>
</comment>
<evidence type="ECO:0000256" key="5">
    <source>
        <dbReference type="ARBA" id="ARBA00023157"/>
    </source>
</evidence>
<dbReference type="PANTHER" id="PTHR47965">
    <property type="entry name" value="ASPARTYL PROTEASE-RELATED"/>
    <property type="match status" value="1"/>
</dbReference>
<dbReference type="InterPro" id="IPR024752">
    <property type="entry name" value="Myb/SANT-like_dom"/>
</dbReference>
<dbReference type="Gene3D" id="2.40.70.10">
    <property type="entry name" value="Acid Proteases"/>
    <property type="match status" value="2"/>
</dbReference>
<dbReference type="GO" id="GO:0004190">
    <property type="term" value="F:aspartic-type endopeptidase activity"/>
    <property type="evidence" value="ECO:0007669"/>
    <property type="project" value="InterPro"/>
</dbReference>
<sequence length="556" mass="61930">MGSNAPSSSDRTRTNWTPTMERFFIDLMLDQMHRGNRLGHTFNKQAWTDMLSIFNAKFGCKYDRDTLKSHYTNLWKQYNDVKNLLEQNGFSWDDTRKLVVAPPHVWNAYIKGQPDAQVYRNRTLTNFSDLCLIYAYTQADGRYSRCSHDIDFDDDALGVNFGVFLLLLQKDPKTKLYVTNIYKRTPSQKVPFVVDLNGRLLWVTCEKSYRSSTYHAPRCRSTQCSRADSHYCHICSTRDGPGCHNNTCGVMSMNPVTGLTAMSELAQDVLSIQSTQGSNPGPMVRVPQFLFTCAPSLLLQRGLPSTVQGVAGLGHSPISLPTQLASHFGSAGFAPTFALCLAPKGVMFFGDSPYYMLPNVDITRPLSYTPLIISPQGEYYMEVKSIKINDKDVPIDTALLSINKQGVGGTKLSTINPYTILHHSIFKAVTQFFSKELSAIPQVKPVAPFSVCFNSKSFKNSRVGPGVPNIDLVLHDKHVMWRIYGANSLVEAAPGVSCLAFVDGGMKNNGASIIIGAYQMENNLVQFDMARSRLGFSSSLLFYKTSCNNFNFTAIP</sequence>
<dbReference type="Pfam" id="PF12776">
    <property type="entry name" value="Myb_DNA-bind_3"/>
    <property type="match status" value="1"/>
</dbReference>
<keyword evidence="5" id="KW-1015">Disulfide bond</keyword>
<comment type="caution">
    <text evidence="7">The sequence shown here is derived from an EMBL/GenBank/DDBJ whole genome shotgun (WGS) entry which is preliminary data.</text>
</comment>
<dbReference type="GO" id="GO:0005576">
    <property type="term" value="C:extracellular region"/>
    <property type="evidence" value="ECO:0007669"/>
    <property type="project" value="UniProtKB-SubCell"/>
</dbReference>
<evidence type="ECO:0000256" key="4">
    <source>
        <dbReference type="ARBA" id="ARBA00022729"/>
    </source>
</evidence>
<protein>
    <recommendedName>
        <fullName evidence="6">Peptidase A1 domain-containing protein</fullName>
    </recommendedName>
</protein>